<name>A0AAD3SAW7_NEPGR</name>
<dbReference type="AlphaFoldDB" id="A0AAD3SAW7"/>
<reference evidence="1" key="1">
    <citation type="submission" date="2023-05" db="EMBL/GenBank/DDBJ databases">
        <title>Nepenthes gracilis genome sequencing.</title>
        <authorList>
            <person name="Fukushima K."/>
        </authorList>
    </citation>
    <scope>NUCLEOTIDE SEQUENCE</scope>
    <source>
        <strain evidence="1">SING2019-196</strain>
    </source>
</reference>
<evidence type="ECO:0000313" key="2">
    <source>
        <dbReference type="Proteomes" id="UP001279734"/>
    </source>
</evidence>
<protein>
    <submittedName>
        <fullName evidence="1">Uncharacterized protein</fullName>
    </submittedName>
</protein>
<dbReference type="EMBL" id="BSYO01000007">
    <property type="protein sequence ID" value="GMH07525.1"/>
    <property type="molecule type" value="Genomic_DNA"/>
</dbReference>
<evidence type="ECO:0000313" key="1">
    <source>
        <dbReference type="EMBL" id="GMH07525.1"/>
    </source>
</evidence>
<dbReference type="Proteomes" id="UP001279734">
    <property type="component" value="Unassembled WGS sequence"/>
</dbReference>
<comment type="caution">
    <text evidence="1">The sequence shown here is derived from an EMBL/GenBank/DDBJ whole genome shotgun (WGS) entry which is preliminary data.</text>
</comment>
<accession>A0AAD3SAW7</accession>
<keyword evidence="2" id="KW-1185">Reference proteome</keyword>
<gene>
    <name evidence="1" type="ORF">Nepgr_009365</name>
</gene>
<sequence>MQSSPIAESVLVQAADDACPIDVHSHCSHEVPDGTHHALDNSSRDLDQIDGSPAGAHSAVDGFAYGIDDSTPDSIARLSRFNFSRVLRRCYCVGTDFHFGSVAAVALRCGIGLGSRIAGDFRCWYVERMPFCSGAPNAGCEKAADASSCLQFIADAFCFVGGFGLRPYSCWAPLLLQMMMFSAGVGSLLLLGALLEPFTAGDFLGAIKLKIKLGGCWPRGCWDESDVPGSAHGCWALLLGAAKLPLLRLAGRELIGCCRGWGVNSGAFLC</sequence>
<proteinExistence type="predicted"/>
<organism evidence="1 2">
    <name type="scientific">Nepenthes gracilis</name>
    <name type="common">Slender pitcher plant</name>
    <dbReference type="NCBI Taxonomy" id="150966"/>
    <lineage>
        <taxon>Eukaryota</taxon>
        <taxon>Viridiplantae</taxon>
        <taxon>Streptophyta</taxon>
        <taxon>Embryophyta</taxon>
        <taxon>Tracheophyta</taxon>
        <taxon>Spermatophyta</taxon>
        <taxon>Magnoliopsida</taxon>
        <taxon>eudicotyledons</taxon>
        <taxon>Gunneridae</taxon>
        <taxon>Pentapetalae</taxon>
        <taxon>Caryophyllales</taxon>
        <taxon>Nepenthaceae</taxon>
        <taxon>Nepenthes</taxon>
    </lineage>
</organism>